<evidence type="ECO:0000313" key="2">
    <source>
        <dbReference type="Proteomes" id="UP000233551"/>
    </source>
</evidence>
<gene>
    <name evidence="1" type="ORF">CRG98_010096</name>
</gene>
<dbReference type="Proteomes" id="UP000233551">
    <property type="component" value="Unassembled WGS sequence"/>
</dbReference>
<accession>A0A2I0KM05</accession>
<organism evidence="1 2">
    <name type="scientific">Punica granatum</name>
    <name type="common">Pomegranate</name>
    <dbReference type="NCBI Taxonomy" id="22663"/>
    <lineage>
        <taxon>Eukaryota</taxon>
        <taxon>Viridiplantae</taxon>
        <taxon>Streptophyta</taxon>
        <taxon>Embryophyta</taxon>
        <taxon>Tracheophyta</taxon>
        <taxon>Spermatophyta</taxon>
        <taxon>Magnoliopsida</taxon>
        <taxon>eudicotyledons</taxon>
        <taxon>Gunneridae</taxon>
        <taxon>Pentapetalae</taxon>
        <taxon>rosids</taxon>
        <taxon>malvids</taxon>
        <taxon>Myrtales</taxon>
        <taxon>Lythraceae</taxon>
        <taxon>Punica</taxon>
    </lineage>
</organism>
<proteinExistence type="predicted"/>
<dbReference type="AlphaFoldDB" id="A0A2I0KM05"/>
<sequence>MSVSVPVSQHRALLSVRSALLPTPPLALSASQLRKHRPFWQHLLRDRLGALSMLPLSLASSTFSQPRNAAPSPLSLFTEPGASELWRNFAVTRLFVGNGKRGG</sequence>
<comment type="caution">
    <text evidence="1">The sequence shown here is derived from an EMBL/GenBank/DDBJ whole genome shotgun (WGS) entry which is preliminary data.</text>
</comment>
<dbReference type="EMBL" id="PGOL01000496">
    <property type="protein sequence ID" value="PKI69521.1"/>
    <property type="molecule type" value="Genomic_DNA"/>
</dbReference>
<name>A0A2I0KM05_PUNGR</name>
<protein>
    <submittedName>
        <fullName evidence="1">Uncharacterized protein</fullName>
    </submittedName>
</protein>
<reference evidence="1 2" key="1">
    <citation type="submission" date="2017-11" db="EMBL/GenBank/DDBJ databases">
        <title>De-novo sequencing of pomegranate (Punica granatum L.) genome.</title>
        <authorList>
            <person name="Akparov Z."/>
            <person name="Amiraslanov A."/>
            <person name="Hajiyeva S."/>
            <person name="Abbasov M."/>
            <person name="Kaur K."/>
            <person name="Hamwieh A."/>
            <person name="Solovyev V."/>
            <person name="Salamov A."/>
            <person name="Braich B."/>
            <person name="Kosarev P."/>
            <person name="Mahmoud A."/>
            <person name="Hajiyev E."/>
            <person name="Babayeva S."/>
            <person name="Izzatullayeva V."/>
            <person name="Mammadov A."/>
            <person name="Mammadov A."/>
            <person name="Sharifova S."/>
            <person name="Ojaghi J."/>
            <person name="Eynullazada K."/>
            <person name="Bayramov B."/>
            <person name="Abdulazimova A."/>
            <person name="Shahmuradov I."/>
        </authorList>
    </citation>
    <scope>NUCLEOTIDE SEQUENCE [LARGE SCALE GENOMIC DNA]</scope>
    <source>
        <strain evidence="2">cv. AG2017</strain>
        <tissue evidence="1">Leaf</tissue>
    </source>
</reference>
<evidence type="ECO:0000313" key="1">
    <source>
        <dbReference type="EMBL" id="PKI69521.1"/>
    </source>
</evidence>
<keyword evidence="2" id="KW-1185">Reference proteome</keyword>